<sequence length="337" mass="37390">MRPKSIALDYYRGIGGSRHTYGRELHSLIERNGKKKLHLYKLDFLGKPIMKTVLVLLSLAVCVGAYAHRKRDASVLLKADLFKDECIPRGVGKGCECTVYKIDGTEDKTNYENDSDCKKAQETITAELKASVLDEFKNKYANLREGCFPRPKAGCRCAEKDAEGNEVTKLYNSTSECSDVDAATVENARKVKEELLQKYANLRDNCFPRPKSGCRCNEKDSEGNEIVARYDTNAECQVQPAATRVKRGQVISSSQSDRPSQNVRDPVREKAQANYAAVVNELKQKFAGLREGCYPRPKGCLCVTGKDQDGRELTQRYMKDSDCKCQAGSPGCPAAGA</sequence>
<name>A0A7E4ZY21_PANRE</name>
<evidence type="ECO:0000313" key="3">
    <source>
        <dbReference type="WBParaSite" id="Pan_g24145.t1"/>
    </source>
</evidence>
<dbReference type="Proteomes" id="UP000492821">
    <property type="component" value="Unassembled WGS sequence"/>
</dbReference>
<organism evidence="2 3">
    <name type="scientific">Panagrellus redivivus</name>
    <name type="common">Microworm</name>
    <dbReference type="NCBI Taxonomy" id="6233"/>
    <lineage>
        <taxon>Eukaryota</taxon>
        <taxon>Metazoa</taxon>
        <taxon>Ecdysozoa</taxon>
        <taxon>Nematoda</taxon>
        <taxon>Chromadorea</taxon>
        <taxon>Rhabditida</taxon>
        <taxon>Tylenchina</taxon>
        <taxon>Panagrolaimomorpha</taxon>
        <taxon>Panagrolaimoidea</taxon>
        <taxon>Panagrolaimidae</taxon>
        <taxon>Panagrellus</taxon>
    </lineage>
</organism>
<feature type="region of interest" description="Disordered" evidence="1">
    <location>
        <begin position="247"/>
        <end position="267"/>
    </location>
</feature>
<evidence type="ECO:0000313" key="2">
    <source>
        <dbReference type="Proteomes" id="UP000492821"/>
    </source>
</evidence>
<protein>
    <submittedName>
        <fullName evidence="3">Thyroglobulin type-1 domain-containing protein</fullName>
    </submittedName>
</protein>
<evidence type="ECO:0000256" key="1">
    <source>
        <dbReference type="SAM" id="MobiDB-lite"/>
    </source>
</evidence>
<feature type="compositionally biased region" description="Polar residues" evidence="1">
    <location>
        <begin position="250"/>
        <end position="263"/>
    </location>
</feature>
<accession>A0A7E4ZY21</accession>
<reference evidence="2" key="1">
    <citation type="journal article" date="2013" name="Genetics">
        <title>The draft genome and transcriptome of Panagrellus redivivus are shaped by the harsh demands of a free-living lifestyle.</title>
        <authorList>
            <person name="Srinivasan J."/>
            <person name="Dillman A.R."/>
            <person name="Macchietto M.G."/>
            <person name="Heikkinen L."/>
            <person name="Lakso M."/>
            <person name="Fracchia K.M."/>
            <person name="Antoshechkin I."/>
            <person name="Mortazavi A."/>
            <person name="Wong G."/>
            <person name="Sternberg P.W."/>
        </authorList>
    </citation>
    <scope>NUCLEOTIDE SEQUENCE [LARGE SCALE GENOMIC DNA]</scope>
    <source>
        <strain evidence="2">MT8872</strain>
    </source>
</reference>
<keyword evidence="2" id="KW-1185">Reference proteome</keyword>
<proteinExistence type="predicted"/>
<dbReference type="AlphaFoldDB" id="A0A7E4ZY21"/>
<dbReference type="WBParaSite" id="Pan_g24145.t1">
    <property type="protein sequence ID" value="Pan_g24145.t1"/>
    <property type="gene ID" value="Pan_g24145"/>
</dbReference>
<reference evidence="3" key="2">
    <citation type="submission" date="2020-10" db="UniProtKB">
        <authorList>
            <consortium name="WormBaseParasite"/>
        </authorList>
    </citation>
    <scope>IDENTIFICATION</scope>
</reference>